<dbReference type="Gene3D" id="3.40.50.720">
    <property type="entry name" value="NAD(P)-binding Rossmann-like Domain"/>
    <property type="match status" value="1"/>
</dbReference>
<keyword evidence="4" id="KW-0521">NADP</keyword>
<protein>
    <submittedName>
        <fullName evidence="7">NADP-dependent oxidoreductase</fullName>
    </submittedName>
</protein>
<evidence type="ECO:0000256" key="3">
    <source>
        <dbReference type="ARBA" id="ARBA00022490"/>
    </source>
</evidence>
<dbReference type="RefSeq" id="WP_149092863.1">
    <property type="nucleotide sequence ID" value="NZ_VKKY01000003.1"/>
</dbReference>
<dbReference type="Proteomes" id="UP000324133">
    <property type="component" value="Unassembled WGS sequence"/>
</dbReference>
<evidence type="ECO:0000256" key="4">
    <source>
        <dbReference type="ARBA" id="ARBA00022857"/>
    </source>
</evidence>
<dbReference type="SUPFAM" id="SSF51735">
    <property type="entry name" value="NAD(P)-binding Rossmann-fold domains"/>
    <property type="match status" value="1"/>
</dbReference>
<dbReference type="InterPro" id="IPR011032">
    <property type="entry name" value="GroES-like_sf"/>
</dbReference>
<accession>A0A5B6TLF3</accession>
<dbReference type="InterPro" id="IPR020843">
    <property type="entry name" value="ER"/>
</dbReference>
<dbReference type="PROSITE" id="PS01162">
    <property type="entry name" value="QOR_ZETA_CRYSTAL"/>
    <property type="match status" value="1"/>
</dbReference>
<name>A0A5B6TLF3_9BACT</name>
<keyword evidence="5" id="KW-0694">RNA-binding</keyword>
<evidence type="ECO:0000313" key="8">
    <source>
        <dbReference type="Proteomes" id="UP000324133"/>
    </source>
</evidence>
<keyword evidence="3" id="KW-0963">Cytoplasm</keyword>
<dbReference type="OrthoDB" id="648910at2"/>
<dbReference type="SMART" id="SM00829">
    <property type="entry name" value="PKS_ER"/>
    <property type="match status" value="1"/>
</dbReference>
<dbReference type="InterPro" id="IPR013154">
    <property type="entry name" value="ADH-like_N"/>
</dbReference>
<dbReference type="InterPro" id="IPR051603">
    <property type="entry name" value="Zinc-ADH_QOR/CCCR"/>
</dbReference>
<dbReference type="EMBL" id="VKKY01000003">
    <property type="protein sequence ID" value="KAA3436922.1"/>
    <property type="molecule type" value="Genomic_DNA"/>
</dbReference>
<proteinExistence type="predicted"/>
<comment type="caution">
    <text evidence="7">The sequence shown here is derived from an EMBL/GenBank/DDBJ whole genome shotgun (WGS) entry which is preliminary data.</text>
</comment>
<gene>
    <name evidence="7" type="ORF">FOA19_21340</name>
</gene>
<organism evidence="7 8">
    <name type="scientific">Rufibacter hautae</name>
    <dbReference type="NCBI Taxonomy" id="2595005"/>
    <lineage>
        <taxon>Bacteria</taxon>
        <taxon>Pseudomonadati</taxon>
        <taxon>Bacteroidota</taxon>
        <taxon>Cytophagia</taxon>
        <taxon>Cytophagales</taxon>
        <taxon>Hymenobacteraceae</taxon>
        <taxon>Rufibacter</taxon>
    </lineage>
</organism>
<evidence type="ECO:0000256" key="2">
    <source>
        <dbReference type="ARBA" id="ARBA00011881"/>
    </source>
</evidence>
<comment type="subunit">
    <text evidence="2">Homotetramer.</text>
</comment>
<dbReference type="PANTHER" id="PTHR44154:SF1">
    <property type="entry name" value="QUINONE OXIDOREDUCTASE"/>
    <property type="match status" value="1"/>
</dbReference>
<evidence type="ECO:0000313" key="7">
    <source>
        <dbReference type="EMBL" id="KAA3436922.1"/>
    </source>
</evidence>
<dbReference type="InterPro" id="IPR036291">
    <property type="entry name" value="NAD(P)-bd_dom_sf"/>
</dbReference>
<evidence type="ECO:0000256" key="5">
    <source>
        <dbReference type="ARBA" id="ARBA00022884"/>
    </source>
</evidence>
<dbReference type="InterPro" id="IPR002364">
    <property type="entry name" value="Quin_OxRdtase/zeta-crystal_CS"/>
</dbReference>
<dbReference type="AlphaFoldDB" id="A0A5B6TLF3"/>
<evidence type="ECO:0000256" key="1">
    <source>
        <dbReference type="ARBA" id="ARBA00004496"/>
    </source>
</evidence>
<dbReference type="Pfam" id="PF08240">
    <property type="entry name" value="ADH_N"/>
    <property type="match status" value="1"/>
</dbReference>
<dbReference type="Gene3D" id="3.90.180.10">
    <property type="entry name" value="Medium-chain alcohol dehydrogenases, catalytic domain"/>
    <property type="match status" value="1"/>
</dbReference>
<dbReference type="PANTHER" id="PTHR44154">
    <property type="entry name" value="QUINONE OXIDOREDUCTASE"/>
    <property type="match status" value="1"/>
</dbReference>
<evidence type="ECO:0000259" key="6">
    <source>
        <dbReference type="SMART" id="SM00829"/>
    </source>
</evidence>
<dbReference type="GO" id="GO:0003723">
    <property type="term" value="F:RNA binding"/>
    <property type="evidence" value="ECO:0007669"/>
    <property type="project" value="UniProtKB-KW"/>
</dbReference>
<dbReference type="GO" id="GO:0005737">
    <property type="term" value="C:cytoplasm"/>
    <property type="evidence" value="ECO:0007669"/>
    <property type="project" value="UniProtKB-SubCell"/>
</dbReference>
<dbReference type="Pfam" id="PF13602">
    <property type="entry name" value="ADH_zinc_N_2"/>
    <property type="match status" value="1"/>
</dbReference>
<dbReference type="SUPFAM" id="SSF50129">
    <property type="entry name" value="GroES-like"/>
    <property type="match status" value="1"/>
</dbReference>
<feature type="domain" description="Enoyl reductase (ER)" evidence="6">
    <location>
        <begin position="14"/>
        <end position="314"/>
    </location>
</feature>
<sequence length="316" mass="34048">MARQMKAAFYEAFGGPDKIKIGELEIPQVQEGEVLVRVKAAAVNPVDNAVMAGWLSSKLPVHFPAIPGWDVAGVVEDRGFSARRFNVGDEVYAYARRPVVQHGTFAEYIVIPESYLAHRPKNLSFEESAGIPLVGLTAYQVMFDAGQLQAGQTVLILGASGGIGNLGIQLAKWKGATVIGVASQKNHAFMQELGADHTVDYNGTHVGEAVKQIVPEGVDLIFDAASGETLQQSLIALKPGGKLISILNTGEDLDKSIDFQYVFVEPNSTQLEHLRELAEGGHLKVRVSERYSLDQAAEALQQIASHHTTGKIVVVP</sequence>
<dbReference type="GO" id="GO:0016491">
    <property type="term" value="F:oxidoreductase activity"/>
    <property type="evidence" value="ECO:0007669"/>
    <property type="project" value="InterPro"/>
</dbReference>
<dbReference type="CDD" id="cd05289">
    <property type="entry name" value="MDR_like_2"/>
    <property type="match status" value="1"/>
</dbReference>
<dbReference type="GO" id="GO:0008270">
    <property type="term" value="F:zinc ion binding"/>
    <property type="evidence" value="ECO:0007669"/>
    <property type="project" value="InterPro"/>
</dbReference>
<reference evidence="7 8" key="1">
    <citation type="submission" date="2019-07" db="EMBL/GenBank/DDBJ databases">
        <title>Rufibacter sp. nov., isolated from lake sediment.</title>
        <authorList>
            <person name="Qu J.-H."/>
        </authorList>
    </citation>
    <scope>NUCLEOTIDE SEQUENCE [LARGE SCALE GENOMIC DNA]</scope>
    <source>
        <strain evidence="7 8">NBS58-1</strain>
    </source>
</reference>
<comment type="subcellular location">
    <subcellularLocation>
        <location evidence="1">Cytoplasm</location>
    </subcellularLocation>
</comment>
<keyword evidence="8" id="KW-1185">Reference proteome</keyword>